<keyword evidence="7" id="KW-0496">Mitochondrion</keyword>
<feature type="transmembrane region" description="Helical" evidence="6">
    <location>
        <begin position="152"/>
        <end position="185"/>
    </location>
</feature>
<comment type="subcellular location">
    <subcellularLocation>
        <location evidence="1">Membrane</location>
        <topology evidence="1">Multi-pass membrane protein</topology>
    </subcellularLocation>
</comment>
<evidence type="ECO:0000256" key="2">
    <source>
        <dbReference type="ARBA" id="ARBA00008882"/>
    </source>
</evidence>
<evidence type="ECO:0000256" key="3">
    <source>
        <dbReference type="ARBA" id="ARBA00022692"/>
    </source>
</evidence>
<dbReference type="GO" id="GO:0043953">
    <property type="term" value="P:protein transport by the Tat complex"/>
    <property type="evidence" value="ECO:0007669"/>
    <property type="project" value="TreeGrafter"/>
</dbReference>
<dbReference type="Pfam" id="PF00902">
    <property type="entry name" value="TatC"/>
    <property type="match status" value="1"/>
</dbReference>
<dbReference type="EMBL" id="MT040698">
    <property type="protein sequence ID" value="QKQ14697.1"/>
    <property type="molecule type" value="Genomic_DNA"/>
</dbReference>
<dbReference type="PANTHER" id="PTHR30371">
    <property type="entry name" value="SEC-INDEPENDENT PROTEIN TRANSLOCASE PROTEIN TATC"/>
    <property type="match status" value="1"/>
</dbReference>
<feature type="transmembrane region" description="Helical" evidence="6">
    <location>
        <begin position="64"/>
        <end position="85"/>
    </location>
</feature>
<dbReference type="GO" id="GO:0009977">
    <property type="term" value="F:proton motive force dependent protein transmembrane transporter activity"/>
    <property type="evidence" value="ECO:0007669"/>
    <property type="project" value="TreeGrafter"/>
</dbReference>
<keyword evidence="4 6" id="KW-1133">Transmembrane helix</keyword>
<comment type="similarity">
    <text evidence="2">Belongs to the TatC family.</text>
</comment>
<evidence type="ECO:0000256" key="4">
    <source>
        <dbReference type="ARBA" id="ARBA00022989"/>
    </source>
</evidence>
<feature type="transmembrane region" description="Helical" evidence="6">
    <location>
        <begin position="106"/>
        <end position="132"/>
    </location>
</feature>
<dbReference type="PRINTS" id="PR01840">
    <property type="entry name" value="TATCFAMILY"/>
</dbReference>
<feature type="transmembrane region" description="Helical" evidence="6">
    <location>
        <begin position="197"/>
        <end position="214"/>
    </location>
</feature>
<accession>A0A6N0GXI3</accession>
<reference evidence="7" key="1">
    <citation type="journal article" date="2020" name="J. Exp. Bot.">
        <title>Zygnema circumcarinatum UTEX 1559 chloroplast and mitochondrial genomes provide insight into land plant evolution.</title>
        <authorList>
            <person name="Orton L.M."/>
            <person name="Fitzek E."/>
            <person name="Feng X."/>
            <person name="Grayburn W.S."/>
            <person name="Mower J.P."/>
            <person name="Liu K."/>
            <person name="Zhang C."/>
            <person name="Duvall M.R."/>
            <person name="Yin Y."/>
        </authorList>
    </citation>
    <scope>NUCLEOTIDE SEQUENCE</scope>
    <source>
        <strain evidence="7">UTEX 1559 mating type +</strain>
    </source>
</reference>
<feature type="transmembrane region" description="Helical" evidence="6">
    <location>
        <begin position="12"/>
        <end position="34"/>
    </location>
</feature>
<keyword evidence="5 6" id="KW-0472">Membrane</keyword>
<keyword evidence="3 6" id="KW-0812">Transmembrane</keyword>
<evidence type="ECO:0000256" key="1">
    <source>
        <dbReference type="ARBA" id="ARBA00004141"/>
    </source>
</evidence>
<dbReference type="AlphaFoldDB" id="A0A6N0GXI3"/>
<evidence type="ECO:0000256" key="6">
    <source>
        <dbReference type="SAM" id="Phobius"/>
    </source>
</evidence>
<dbReference type="GeneID" id="79574844"/>
<proteinExistence type="inferred from homology"/>
<dbReference type="GO" id="GO:0033281">
    <property type="term" value="C:TAT protein transport complex"/>
    <property type="evidence" value="ECO:0007669"/>
    <property type="project" value="TreeGrafter"/>
</dbReference>
<dbReference type="GO" id="GO:0065002">
    <property type="term" value="P:intracellular protein transmembrane transport"/>
    <property type="evidence" value="ECO:0007669"/>
    <property type="project" value="TreeGrafter"/>
</dbReference>
<dbReference type="RefSeq" id="YP_010736369.1">
    <property type="nucleotide sequence ID" value="NC_072974.1"/>
</dbReference>
<organism evidence="7">
    <name type="scientific">Zygnema circumcarinatum</name>
    <name type="common">Green alga</name>
    <dbReference type="NCBI Taxonomy" id="35869"/>
    <lineage>
        <taxon>Eukaryota</taxon>
        <taxon>Viridiplantae</taxon>
        <taxon>Streptophyta</taxon>
        <taxon>Zygnematophyceae</taxon>
        <taxon>Zygnematophycidae</taxon>
        <taxon>Zygnematales</taxon>
        <taxon>Zygnemataceae</taxon>
        <taxon>Zygnema</taxon>
    </lineage>
</organism>
<sequence length="248" mass="28827">MYSALNQIGKEIRIRALWLILSILLTFVCCYTFSEELLFLLAKPFIVVSKPNSYFLSTQLTETLTTYVTSSVLLCLCVCTPYGFYQMWCFFIPSCNQTQRAQLNRYCVLSTLCLISVVLVLFVWILPTIWSFLYHLNKTSTNLLTIQLQPKIYDFIMLTVRFVFLSSVCSQIPVILLSLIEYNVIELQDCVQHRRSVWFSCVLIAALLTPPDLWCQLTALLLIYFVIEFTIFYALIRVHYDALCCSKR</sequence>
<feature type="transmembrane region" description="Helical" evidence="6">
    <location>
        <begin position="220"/>
        <end position="240"/>
    </location>
</feature>
<dbReference type="PANTHER" id="PTHR30371:SF0">
    <property type="entry name" value="SEC-INDEPENDENT PROTEIN TRANSLOCASE PROTEIN TATC, CHLOROPLASTIC-RELATED"/>
    <property type="match status" value="1"/>
</dbReference>
<evidence type="ECO:0000313" key="7">
    <source>
        <dbReference type="EMBL" id="QKQ14697.1"/>
    </source>
</evidence>
<dbReference type="InterPro" id="IPR002033">
    <property type="entry name" value="TatC"/>
</dbReference>
<geneLocation type="mitochondrion" evidence="7"/>
<dbReference type="NCBIfam" id="TIGR00945">
    <property type="entry name" value="tatC"/>
    <property type="match status" value="1"/>
</dbReference>
<protein>
    <submittedName>
        <fullName evidence="7">Sec-independent protein translocase protein</fullName>
    </submittedName>
</protein>
<name>A0A6N0GXI3_ZYGCR</name>
<evidence type="ECO:0000256" key="5">
    <source>
        <dbReference type="ARBA" id="ARBA00023136"/>
    </source>
</evidence>
<gene>
    <name evidence="7" type="primary">mttB</name>
</gene>